<dbReference type="AlphaFoldDB" id="B1Y7K9"/>
<dbReference type="RefSeq" id="WP_012348903.1">
    <property type="nucleotide sequence ID" value="NC_010524.1"/>
</dbReference>
<keyword evidence="3" id="KW-0812">Transmembrane</keyword>
<accession>B1Y7K9</accession>
<dbReference type="FunFam" id="3.30.70.270:FF:000001">
    <property type="entry name" value="Diguanylate cyclase domain protein"/>
    <property type="match status" value="1"/>
</dbReference>
<dbReference type="GO" id="GO:0052621">
    <property type="term" value="F:diguanylate cyclase activity"/>
    <property type="evidence" value="ECO:0007669"/>
    <property type="project" value="UniProtKB-EC"/>
</dbReference>
<sequence length="370" mass="40802">MPEADFLSLSSRFVLGPEGRHRLRVSQSLLALVAYVLFALCQQIEVRFGLIEARASWWLSAFYLGGAVLFFIAIRSGWSARLADPSMTLAQSAFGLLAVAGAYGITGPARGALLTIPVLILMFSMFRLNRRQVGGLALAALLLFAAVMGWQVVHEPARHDPRVELVHLVFAVIVFGGMWVLSDRLARLRARLTRKRTDLSEAFERIRQLATRDDLTGLPNRRALMDSLVNETARQARLGQPIALVAIDLDHFKAINDEHGHKAGDAVLRGFAERALTELRGPDVLARWGGEEFLLLLPDTTVTQALSCVQRLRERLVLTPFDEVQPGLRVTFSAGVTRCLGGGDIDAAIERADRAMYRAKAAGRDRVERA</sequence>
<comment type="catalytic activity">
    <reaction evidence="2">
        <text>2 GTP = 3',3'-c-di-GMP + 2 diphosphate</text>
        <dbReference type="Rhea" id="RHEA:24898"/>
        <dbReference type="ChEBI" id="CHEBI:33019"/>
        <dbReference type="ChEBI" id="CHEBI:37565"/>
        <dbReference type="ChEBI" id="CHEBI:58805"/>
        <dbReference type="EC" id="2.7.7.65"/>
    </reaction>
</comment>
<feature type="domain" description="GGDEF" evidence="4">
    <location>
        <begin position="240"/>
        <end position="370"/>
    </location>
</feature>
<keyword evidence="3" id="KW-0472">Membrane</keyword>
<dbReference type="InterPro" id="IPR043128">
    <property type="entry name" value="Rev_trsase/Diguanyl_cyclase"/>
</dbReference>
<dbReference type="eggNOG" id="COG3706">
    <property type="taxonomic scope" value="Bacteria"/>
</dbReference>
<name>B1Y7K9_LEPCP</name>
<feature type="transmembrane region" description="Helical" evidence="3">
    <location>
        <begin position="165"/>
        <end position="186"/>
    </location>
</feature>
<dbReference type="Proteomes" id="UP000001693">
    <property type="component" value="Chromosome"/>
</dbReference>
<protein>
    <recommendedName>
        <fullName evidence="1">diguanylate cyclase</fullName>
        <ecNumber evidence="1">2.7.7.65</ecNumber>
    </recommendedName>
</protein>
<dbReference type="Pfam" id="PF00990">
    <property type="entry name" value="GGDEF"/>
    <property type="match status" value="1"/>
</dbReference>
<dbReference type="CDD" id="cd01949">
    <property type="entry name" value="GGDEF"/>
    <property type="match status" value="1"/>
</dbReference>
<dbReference type="Gene3D" id="3.30.70.270">
    <property type="match status" value="1"/>
</dbReference>
<feature type="transmembrane region" description="Helical" evidence="3">
    <location>
        <begin position="56"/>
        <end position="74"/>
    </location>
</feature>
<evidence type="ECO:0000313" key="5">
    <source>
        <dbReference type="EMBL" id="ACB36157.1"/>
    </source>
</evidence>
<evidence type="ECO:0000256" key="2">
    <source>
        <dbReference type="ARBA" id="ARBA00034247"/>
    </source>
</evidence>
<dbReference type="PANTHER" id="PTHR45138">
    <property type="entry name" value="REGULATORY COMPONENTS OF SENSORY TRANSDUCTION SYSTEM"/>
    <property type="match status" value="1"/>
</dbReference>
<evidence type="ECO:0000256" key="3">
    <source>
        <dbReference type="SAM" id="Phobius"/>
    </source>
</evidence>
<dbReference type="OrthoDB" id="9813903at2"/>
<evidence type="ECO:0000256" key="1">
    <source>
        <dbReference type="ARBA" id="ARBA00012528"/>
    </source>
</evidence>
<dbReference type="KEGG" id="lch:Lcho_3903"/>
<proteinExistence type="predicted"/>
<feature type="transmembrane region" description="Helical" evidence="3">
    <location>
        <begin position="29"/>
        <end position="50"/>
    </location>
</feature>
<dbReference type="NCBIfam" id="TIGR00254">
    <property type="entry name" value="GGDEF"/>
    <property type="match status" value="1"/>
</dbReference>
<evidence type="ECO:0000313" key="6">
    <source>
        <dbReference type="Proteomes" id="UP000001693"/>
    </source>
</evidence>
<dbReference type="PROSITE" id="PS50887">
    <property type="entry name" value="GGDEF"/>
    <property type="match status" value="1"/>
</dbReference>
<dbReference type="STRING" id="395495.Lcho_3903"/>
<dbReference type="EMBL" id="CP001013">
    <property type="protein sequence ID" value="ACB36157.1"/>
    <property type="molecule type" value="Genomic_DNA"/>
</dbReference>
<reference evidence="5 6" key="1">
    <citation type="submission" date="2008-03" db="EMBL/GenBank/DDBJ databases">
        <title>Complete sequence of Leptothrix cholodnii SP-6.</title>
        <authorList>
            <consortium name="US DOE Joint Genome Institute"/>
            <person name="Copeland A."/>
            <person name="Lucas S."/>
            <person name="Lapidus A."/>
            <person name="Glavina del Rio T."/>
            <person name="Dalin E."/>
            <person name="Tice H."/>
            <person name="Bruce D."/>
            <person name="Goodwin L."/>
            <person name="Pitluck S."/>
            <person name="Chertkov O."/>
            <person name="Brettin T."/>
            <person name="Detter J.C."/>
            <person name="Han C."/>
            <person name="Kuske C.R."/>
            <person name="Schmutz J."/>
            <person name="Larimer F."/>
            <person name="Land M."/>
            <person name="Hauser L."/>
            <person name="Kyrpides N."/>
            <person name="Lykidis A."/>
            <person name="Emerson D."/>
            <person name="Richardson P."/>
        </authorList>
    </citation>
    <scope>NUCLEOTIDE SEQUENCE [LARGE SCALE GENOMIC DNA]</scope>
    <source>
        <strain evidence="6">ATCC 51168 / LMG 8142 / SP-6</strain>
    </source>
</reference>
<feature type="transmembrane region" description="Helical" evidence="3">
    <location>
        <begin position="135"/>
        <end position="153"/>
    </location>
</feature>
<dbReference type="InterPro" id="IPR050469">
    <property type="entry name" value="Diguanylate_Cyclase"/>
</dbReference>
<dbReference type="SUPFAM" id="SSF55073">
    <property type="entry name" value="Nucleotide cyclase"/>
    <property type="match status" value="1"/>
</dbReference>
<dbReference type="SMART" id="SM00267">
    <property type="entry name" value="GGDEF"/>
    <property type="match status" value="1"/>
</dbReference>
<keyword evidence="6" id="KW-1185">Reference proteome</keyword>
<dbReference type="PANTHER" id="PTHR45138:SF9">
    <property type="entry name" value="DIGUANYLATE CYCLASE DGCM-RELATED"/>
    <property type="match status" value="1"/>
</dbReference>
<evidence type="ECO:0000259" key="4">
    <source>
        <dbReference type="PROSITE" id="PS50887"/>
    </source>
</evidence>
<dbReference type="EC" id="2.7.7.65" evidence="1"/>
<gene>
    <name evidence="5" type="ordered locus">Lcho_3903</name>
</gene>
<dbReference type="InterPro" id="IPR000160">
    <property type="entry name" value="GGDEF_dom"/>
</dbReference>
<dbReference type="InterPro" id="IPR029787">
    <property type="entry name" value="Nucleotide_cyclase"/>
</dbReference>
<keyword evidence="3" id="KW-1133">Transmembrane helix</keyword>
<dbReference type="HOGENOM" id="CLU_000445_11_1_4"/>
<organism evidence="5 6">
    <name type="scientific">Leptothrix cholodnii (strain ATCC 51168 / LMG 8142 / SP-6)</name>
    <name type="common">Leptothrix discophora (strain SP-6)</name>
    <dbReference type="NCBI Taxonomy" id="395495"/>
    <lineage>
        <taxon>Bacteria</taxon>
        <taxon>Pseudomonadati</taxon>
        <taxon>Pseudomonadota</taxon>
        <taxon>Betaproteobacteria</taxon>
        <taxon>Burkholderiales</taxon>
        <taxon>Sphaerotilaceae</taxon>
        <taxon>Leptothrix</taxon>
    </lineage>
</organism>